<gene>
    <name evidence="2" type="ORF">GCM10007898_15890</name>
</gene>
<proteinExistence type="inferred from homology"/>
<dbReference type="SUPFAM" id="SSF51658">
    <property type="entry name" value="Xylose isomerase-like"/>
    <property type="match status" value="1"/>
</dbReference>
<protein>
    <recommendedName>
        <fullName evidence="1">UPF0276 protein GCM10007898_15890</fullName>
    </recommendedName>
</protein>
<reference evidence="3" key="1">
    <citation type="journal article" date="2019" name="Int. J. Syst. Evol. Microbiol.">
        <title>The Global Catalogue of Microorganisms (GCM) 10K type strain sequencing project: providing services to taxonomists for standard genome sequencing and annotation.</title>
        <authorList>
            <consortium name="The Broad Institute Genomics Platform"/>
            <consortium name="The Broad Institute Genome Sequencing Center for Infectious Disease"/>
            <person name="Wu L."/>
            <person name="Ma J."/>
        </authorList>
    </citation>
    <scope>NUCLEOTIDE SEQUENCE [LARGE SCALE GENOMIC DNA]</scope>
    <source>
        <strain evidence="3">NBRC 111981</strain>
    </source>
</reference>
<name>A0ABQ5XBW2_9GAMM</name>
<dbReference type="EMBL" id="BSOA01000014">
    <property type="protein sequence ID" value="GLQ88020.1"/>
    <property type="molecule type" value="Genomic_DNA"/>
</dbReference>
<accession>A0ABQ5XBW2</accession>
<dbReference type="InterPro" id="IPR007801">
    <property type="entry name" value="MbnB/TglH/ChrH"/>
</dbReference>
<dbReference type="Proteomes" id="UP001156627">
    <property type="component" value="Unassembled WGS sequence"/>
</dbReference>
<comment type="caution">
    <text evidence="2">The sequence shown here is derived from an EMBL/GenBank/DDBJ whole genome shotgun (WGS) entry which is preliminary data.</text>
</comment>
<evidence type="ECO:0000313" key="3">
    <source>
        <dbReference type="Proteomes" id="UP001156627"/>
    </source>
</evidence>
<sequence>MALQSAERSDAVPYLGYGLGLRVEHYEALLAQPPGVDWLEIVSENYMVHGGLPLTWLDRFRERFPLVMHGVSMSIGSTDPLDDDYLARLAALARRIEPAWVSDHLCWTGVQGVNLHDLMPLPYTEEALAHVVTRVRQVQDRLKRRILLENVSSYISYADSQLSEWEFLAEVAAGADCLILLDINNVHVSAMNHGFSALDYLRGIPVSRVQQFHLAGYEQGERLIIDTHDAPVSNAVWDLYAEAVRRFGLVSTMIERDDHFPPLAELIAELEHARMLAEPLLRDAA</sequence>
<comment type="similarity">
    <text evidence="1">Belongs to the UPF0276 family.</text>
</comment>
<dbReference type="PANTHER" id="PTHR42194">
    <property type="entry name" value="UPF0276 PROTEIN HI_1600"/>
    <property type="match status" value="1"/>
</dbReference>
<dbReference type="InterPro" id="IPR036237">
    <property type="entry name" value="Xyl_isomerase-like_sf"/>
</dbReference>
<dbReference type="PANTHER" id="PTHR42194:SF1">
    <property type="entry name" value="UPF0276 PROTEIN HI_1600"/>
    <property type="match status" value="1"/>
</dbReference>
<dbReference type="Pfam" id="PF05114">
    <property type="entry name" value="MbnB_TglH_ChrH"/>
    <property type="match status" value="1"/>
</dbReference>
<evidence type="ECO:0000313" key="2">
    <source>
        <dbReference type="EMBL" id="GLQ88020.1"/>
    </source>
</evidence>
<organism evidence="2 3">
    <name type="scientific">Dyella flagellata</name>
    <dbReference type="NCBI Taxonomy" id="1867833"/>
    <lineage>
        <taxon>Bacteria</taxon>
        <taxon>Pseudomonadati</taxon>
        <taxon>Pseudomonadota</taxon>
        <taxon>Gammaproteobacteria</taxon>
        <taxon>Lysobacterales</taxon>
        <taxon>Rhodanobacteraceae</taxon>
        <taxon>Dyella</taxon>
    </lineage>
</organism>
<evidence type="ECO:0000256" key="1">
    <source>
        <dbReference type="HAMAP-Rule" id="MF_00697"/>
    </source>
</evidence>
<dbReference type="Gene3D" id="3.20.20.150">
    <property type="entry name" value="Divalent-metal-dependent TIM barrel enzymes"/>
    <property type="match status" value="1"/>
</dbReference>
<dbReference type="RefSeq" id="WP_284331468.1">
    <property type="nucleotide sequence ID" value="NZ_BSOA01000014.1"/>
</dbReference>
<dbReference type="HAMAP" id="MF_00697">
    <property type="entry name" value="UPF0276"/>
    <property type="match status" value="1"/>
</dbReference>
<keyword evidence="3" id="KW-1185">Reference proteome</keyword>
<dbReference type="NCBIfam" id="NF003818">
    <property type="entry name" value="PRK05409.1"/>
    <property type="match status" value="1"/>
</dbReference>